<dbReference type="AlphaFoldDB" id="A0A7R7EQ09"/>
<reference evidence="1 2" key="1">
    <citation type="submission" date="2020-11" db="EMBL/GenBank/DDBJ databases">
        <title>Draft genome sequencing of a Lachnospiraceae strain isolated from anoxic soil subjected to BSD treatment.</title>
        <authorList>
            <person name="Uek A."/>
            <person name="Tonouchi A."/>
        </authorList>
    </citation>
    <scope>NUCLEOTIDE SEQUENCE [LARGE SCALE GENOMIC DNA]</scope>
    <source>
        <strain evidence="1 2">TB5</strain>
    </source>
</reference>
<dbReference type="EMBL" id="AP024169">
    <property type="protein sequence ID" value="BCN32877.1"/>
    <property type="molecule type" value="Genomic_DNA"/>
</dbReference>
<sequence length="51" mass="6247">MEYEYIVIIITMRIRAYSTLDKVIESSRRYEKEIGRHKRYIITIGTYFILT</sequence>
<evidence type="ECO:0000313" key="2">
    <source>
        <dbReference type="Proteomes" id="UP000595897"/>
    </source>
</evidence>
<proteinExistence type="predicted"/>
<evidence type="ECO:0000313" key="1">
    <source>
        <dbReference type="EMBL" id="BCN32877.1"/>
    </source>
</evidence>
<organism evidence="1 2">
    <name type="scientific">Anaeromicropila herbilytica</name>
    <dbReference type="NCBI Taxonomy" id="2785025"/>
    <lineage>
        <taxon>Bacteria</taxon>
        <taxon>Bacillati</taxon>
        <taxon>Bacillota</taxon>
        <taxon>Clostridia</taxon>
        <taxon>Lachnospirales</taxon>
        <taxon>Lachnospiraceae</taxon>
        <taxon>Anaeromicropila</taxon>
    </lineage>
</organism>
<gene>
    <name evidence="1" type="ORF">bsdtb5_41720</name>
</gene>
<protein>
    <submittedName>
        <fullName evidence="1">Uncharacterized protein</fullName>
    </submittedName>
</protein>
<keyword evidence="2" id="KW-1185">Reference proteome</keyword>
<dbReference type="Proteomes" id="UP000595897">
    <property type="component" value="Chromosome"/>
</dbReference>
<dbReference type="KEGG" id="ahb:bsdtb5_41720"/>
<name>A0A7R7EQ09_9FIRM</name>
<accession>A0A7R7EQ09</accession>